<dbReference type="SUPFAM" id="SSF46689">
    <property type="entry name" value="Homeodomain-like"/>
    <property type="match status" value="1"/>
</dbReference>
<sequence>MKRSRYTGGQIAFALKQAELSTPIPEVCSKMGILCATFYTWRRKYGGLGPSELSGLKQLEGENMRLKQLVADLRLDKAMFQNVLAKEA</sequence>
<dbReference type="AlphaFoldDB" id="A0A081FYL4"/>
<dbReference type="InterPro" id="IPR002514">
    <property type="entry name" value="Transposase_8"/>
</dbReference>
<comment type="similarity">
    <text evidence="1">Belongs to the transposase 8 family.</text>
</comment>
<dbReference type="PANTHER" id="PTHR33609:SF1">
    <property type="entry name" value="TRANSPOSASE"/>
    <property type="match status" value="1"/>
</dbReference>
<dbReference type="Pfam" id="PF01527">
    <property type="entry name" value="HTH_Tnp_1"/>
    <property type="match status" value="1"/>
</dbReference>
<keyword evidence="3" id="KW-1185">Reference proteome</keyword>
<dbReference type="Proteomes" id="UP000028252">
    <property type="component" value="Unassembled WGS sequence"/>
</dbReference>
<dbReference type="eggNOG" id="COG2963">
    <property type="taxonomic scope" value="Bacteria"/>
</dbReference>
<dbReference type="PANTHER" id="PTHR33609">
    <property type="entry name" value="LOW CALCIUM RESPONSE LOCUS PROTEIN S"/>
    <property type="match status" value="1"/>
</dbReference>
<accession>A0A081FYL4</accession>
<dbReference type="GO" id="GO:0006313">
    <property type="term" value="P:DNA transposition"/>
    <property type="evidence" value="ECO:0007669"/>
    <property type="project" value="InterPro"/>
</dbReference>
<protein>
    <submittedName>
        <fullName evidence="2">Mobile element protein</fullName>
    </submittedName>
</protein>
<name>A0A081FYL4_9GAMM</name>
<dbReference type="InterPro" id="IPR052546">
    <property type="entry name" value="Transposase_8_domain"/>
</dbReference>
<evidence type="ECO:0000313" key="3">
    <source>
        <dbReference type="Proteomes" id="UP000028252"/>
    </source>
</evidence>
<reference evidence="2 3" key="1">
    <citation type="submission" date="2014-04" db="EMBL/GenBank/DDBJ databases">
        <title>Marinobacterium kochiensis sp. nov., isolated from sediment sample collected from Kochi backwaters in Kerala, India.</title>
        <authorList>
            <person name="Singh A."/>
            <person name="Pinnaka A.K."/>
        </authorList>
    </citation>
    <scope>NUCLEOTIDE SEQUENCE [LARGE SCALE GENOMIC DNA]</scope>
    <source>
        <strain evidence="2 3">AK27</strain>
    </source>
</reference>
<organism evidence="2 3">
    <name type="scientific">Marinobacterium lacunae</name>
    <dbReference type="NCBI Taxonomy" id="1232683"/>
    <lineage>
        <taxon>Bacteria</taxon>
        <taxon>Pseudomonadati</taxon>
        <taxon>Pseudomonadota</taxon>
        <taxon>Gammaproteobacteria</taxon>
        <taxon>Oceanospirillales</taxon>
        <taxon>Oceanospirillaceae</taxon>
        <taxon>Marinobacterium</taxon>
    </lineage>
</organism>
<dbReference type="InterPro" id="IPR009057">
    <property type="entry name" value="Homeodomain-like_sf"/>
</dbReference>
<evidence type="ECO:0000256" key="1">
    <source>
        <dbReference type="ARBA" id="ARBA00009964"/>
    </source>
</evidence>
<proteinExistence type="inferred from homology"/>
<dbReference type="GO" id="GO:0003677">
    <property type="term" value="F:DNA binding"/>
    <property type="evidence" value="ECO:0007669"/>
    <property type="project" value="InterPro"/>
</dbReference>
<comment type="caution">
    <text evidence="2">The sequence shown here is derived from an EMBL/GenBank/DDBJ whole genome shotgun (WGS) entry which is preliminary data.</text>
</comment>
<dbReference type="PATRIC" id="fig|1232683.4.peg.2144"/>
<dbReference type="EMBL" id="JMQN01000031">
    <property type="protein sequence ID" value="KEA63619.1"/>
    <property type="molecule type" value="Genomic_DNA"/>
</dbReference>
<dbReference type="STRING" id="1232683.ADIMK_2185"/>
<evidence type="ECO:0000313" key="2">
    <source>
        <dbReference type="EMBL" id="KEA63619.1"/>
    </source>
</evidence>
<gene>
    <name evidence="2" type="ORF">ADIMK_2185</name>
</gene>
<dbReference type="GO" id="GO:0004803">
    <property type="term" value="F:transposase activity"/>
    <property type="evidence" value="ECO:0007669"/>
    <property type="project" value="InterPro"/>
</dbReference>